<dbReference type="InterPro" id="IPR025293">
    <property type="entry name" value="YfiR/HmsC-like"/>
</dbReference>
<reference evidence="2 3" key="1">
    <citation type="journal article" date="2013" name="Nat. Commun.">
        <title>Genome sequence and functional genomic analysis of the oil-degrading bacterium Oleispira antarctica.</title>
        <authorList>
            <person name="Kube M."/>
            <person name="Chernikova T.N."/>
            <person name="Al-Ramahi Y."/>
            <person name="Beloqui A."/>
            <person name="Lopez-Cortez N."/>
            <person name="Guazzaroni M.E."/>
            <person name="Heipieper H.J."/>
            <person name="Klages S."/>
            <person name="Kotsyurbenko O.R."/>
            <person name="Langer I."/>
            <person name="Nechitaylo T.Y."/>
            <person name="Lunsdorf H."/>
            <person name="Fernandez M."/>
            <person name="Juarez S."/>
            <person name="Ciordia S."/>
            <person name="Singer A."/>
            <person name="Kagan O."/>
            <person name="Egorova O."/>
            <person name="Petit P.A."/>
            <person name="Stogios P."/>
            <person name="Kim Y."/>
            <person name="Tchigvintsev A."/>
            <person name="Flick R."/>
            <person name="Denaro R."/>
            <person name="Genovese M."/>
            <person name="Albar J.P."/>
            <person name="Reva O.N."/>
            <person name="Martinez-Gomariz M."/>
            <person name="Tran H."/>
            <person name="Ferrer M."/>
            <person name="Savchenko A."/>
            <person name="Yakunin A.F."/>
            <person name="Yakimov M.M."/>
            <person name="Golyshina O.V."/>
            <person name="Reinhardt R."/>
            <person name="Golyshin P.N."/>
        </authorList>
    </citation>
    <scope>NUCLEOTIDE SEQUENCE [LARGE SCALE GENOMIC DNA]</scope>
</reference>
<dbReference type="HOGENOM" id="CLU_093136_0_0_6"/>
<keyword evidence="3" id="KW-1185">Reference proteome</keyword>
<feature type="chain" id="PRO_5004383303" description="Transmembrane protein" evidence="1">
    <location>
        <begin position="23"/>
        <end position="180"/>
    </location>
</feature>
<evidence type="ECO:0000313" key="2">
    <source>
        <dbReference type="EMBL" id="CCK74518.1"/>
    </source>
</evidence>
<dbReference type="OrthoDB" id="277577at2"/>
<evidence type="ECO:0000256" key="1">
    <source>
        <dbReference type="SAM" id="SignalP"/>
    </source>
</evidence>
<keyword evidence="1" id="KW-0732">Signal</keyword>
<dbReference type="Pfam" id="PF13689">
    <property type="entry name" value="DUF4154"/>
    <property type="match status" value="1"/>
</dbReference>
<dbReference type="AlphaFoldDB" id="R4YN60"/>
<dbReference type="KEGG" id="oai:OLEAN_C03420"/>
<evidence type="ECO:0008006" key="4">
    <source>
        <dbReference type="Google" id="ProtNLM"/>
    </source>
</evidence>
<organism evidence="2 3">
    <name type="scientific">Oleispira antarctica RB-8</name>
    <dbReference type="NCBI Taxonomy" id="698738"/>
    <lineage>
        <taxon>Bacteria</taxon>
        <taxon>Pseudomonadati</taxon>
        <taxon>Pseudomonadota</taxon>
        <taxon>Gammaproteobacteria</taxon>
        <taxon>Oceanospirillales</taxon>
        <taxon>Oceanospirillaceae</taxon>
        <taxon>Oleispira</taxon>
    </lineage>
</organism>
<proteinExistence type="predicted"/>
<dbReference type="STRING" id="698738.OLEAN_C03420"/>
<dbReference type="EMBL" id="FO203512">
    <property type="protein sequence ID" value="CCK74518.1"/>
    <property type="molecule type" value="Genomic_DNA"/>
</dbReference>
<name>R4YN60_OLEAN</name>
<evidence type="ECO:0000313" key="3">
    <source>
        <dbReference type="Proteomes" id="UP000032749"/>
    </source>
</evidence>
<sequence length="180" mass="20638">MPTIIFRLIFLPILLSAFSAESSEHLKEETLKVNYLLQLTKFIHWPNTLIQRMPLKLCLFENTPAKDIWQKIHLQRSQGHEIQLSYINQNNSLSECDILFIHKLIPNSMIQKNYYSLVSNSVLTIGEREDFAKDGGVIEFTLTDKHVDIKINLKTAIEAGLSINANLIEIASNVYQQGQI</sequence>
<dbReference type="Proteomes" id="UP000032749">
    <property type="component" value="Chromosome"/>
</dbReference>
<accession>R4YN60</accession>
<gene>
    <name evidence="2" type="ORF">OLEAN_C03420</name>
</gene>
<feature type="signal peptide" evidence="1">
    <location>
        <begin position="1"/>
        <end position="22"/>
    </location>
</feature>
<protein>
    <recommendedName>
        <fullName evidence="4">Transmembrane protein</fullName>
    </recommendedName>
</protein>